<dbReference type="Proteomes" id="UP001589647">
    <property type="component" value="Unassembled WGS sequence"/>
</dbReference>
<evidence type="ECO:0000256" key="1">
    <source>
        <dbReference type="SAM" id="Phobius"/>
    </source>
</evidence>
<keyword evidence="1" id="KW-1133">Transmembrane helix</keyword>
<organism evidence="2 3">
    <name type="scientific">Nonomuraea spiralis</name>
    <dbReference type="NCBI Taxonomy" id="46182"/>
    <lineage>
        <taxon>Bacteria</taxon>
        <taxon>Bacillati</taxon>
        <taxon>Actinomycetota</taxon>
        <taxon>Actinomycetes</taxon>
        <taxon>Streptosporangiales</taxon>
        <taxon>Streptosporangiaceae</taxon>
        <taxon>Nonomuraea</taxon>
    </lineage>
</organism>
<keyword evidence="1" id="KW-0472">Membrane</keyword>
<evidence type="ECO:0008006" key="4">
    <source>
        <dbReference type="Google" id="ProtNLM"/>
    </source>
</evidence>
<protein>
    <recommendedName>
        <fullName evidence="4">WD40 repeat domain-containing protein</fullName>
    </recommendedName>
</protein>
<comment type="caution">
    <text evidence="2">The sequence shown here is derived from an EMBL/GenBank/DDBJ whole genome shotgun (WGS) entry which is preliminary data.</text>
</comment>
<keyword evidence="3" id="KW-1185">Reference proteome</keyword>
<evidence type="ECO:0000313" key="3">
    <source>
        <dbReference type="Proteomes" id="UP001589647"/>
    </source>
</evidence>
<dbReference type="EMBL" id="JBHMEI010000001">
    <property type="protein sequence ID" value="MFB9200292.1"/>
    <property type="molecule type" value="Genomic_DNA"/>
</dbReference>
<dbReference type="SUPFAM" id="SSF82171">
    <property type="entry name" value="DPP6 N-terminal domain-like"/>
    <property type="match status" value="1"/>
</dbReference>
<dbReference type="RefSeq" id="WP_189645859.1">
    <property type="nucleotide sequence ID" value="NZ_BMRC01000001.1"/>
</dbReference>
<keyword evidence="1" id="KW-0812">Transmembrane</keyword>
<sequence length="390" mass="43233">MNRLLRDTMEEWAGEAQVPHDLADRALRRRAWLPVAVTVLAAGLAVVVAVLAVGPHGRNTTVRPANGVTVPVRPEVPSMDVRADLENAPPKKFVAAGDVAVSAYFTTWREKLPDGAERLRRVWHMYDPRSDGYEKTAWAWLDVAPGLQLAAVLQGEKIGRRVGILDMNTRQILTWIDLEHDVGSLTWSPDGTKVLATAYSRYPEQSRKQMGESAYTVEDLVTPRTGYYIIDVATGEAVYHPLPSLDRDGKPGNMNARQDLGWSLDGSMLWEPTDTMPDRLWLSLDGKRQEGPAGDRYIDYTSWSKVSPDGRRVLGRDLPPSIPGKRVVLQQLAWTDNDNVLTVGCAVACDSEFDNGLVLAGVDGDRTTPLTAVRDRGGDETWVWVLTRRN</sequence>
<proteinExistence type="predicted"/>
<evidence type="ECO:0000313" key="2">
    <source>
        <dbReference type="EMBL" id="MFB9200292.1"/>
    </source>
</evidence>
<name>A0ABV5I6Y1_9ACTN</name>
<gene>
    <name evidence="2" type="ORF">ACFFV7_03725</name>
</gene>
<accession>A0ABV5I6Y1</accession>
<reference evidence="2 3" key="1">
    <citation type="submission" date="2024-09" db="EMBL/GenBank/DDBJ databases">
        <authorList>
            <person name="Sun Q."/>
            <person name="Mori K."/>
        </authorList>
    </citation>
    <scope>NUCLEOTIDE SEQUENCE [LARGE SCALE GENOMIC DNA]</scope>
    <source>
        <strain evidence="2 3">CCM 3426</strain>
    </source>
</reference>
<feature type="transmembrane region" description="Helical" evidence="1">
    <location>
        <begin position="31"/>
        <end position="54"/>
    </location>
</feature>